<gene>
    <name evidence="1" type="ORF">BpHYR1_005592</name>
</gene>
<dbReference type="Proteomes" id="UP000276133">
    <property type="component" value="Unassembled WGS sequence"/>
</dbReference>
<dbReference type="AlphaFoldDB" id="A0A3M7RHY4"/>
<accession>A0A3M7RHY4</accession>
<comment type="caution">
    <text evidence="1">The sequence shown here is derived from an EMBL/GenBank/DDBJ whole genome shotgun (WGS) entry which is preliminary data.</text>
</comment>
<dbReference type="EMBL" id="REGN01003341">
    <property type="protein sequence ID" value="RNA23173.1"/>
    <property type="molecule type" value="Genomic_DNA"/>
</dbReference>
<organism evidence="1 2">
    <name type="scientific">Brachionus plicatilis</name>
    <name type="common">Marine rotifer</name>
    <name type="synonym">Brachionus muelleri</name>
    <dbReference type="NCBI Taxonomy" id="10195"/>
    <lineage>
        <taxon>Eukaryota</taxon>
        <taxon>Metazoa</taxon>
        <taxon>Spiralia</taxon>
        <taxon>Gnathifera</taxon>
        <taxon>Rotifera</taxon>
        <taxon>Eurotatoria</taxon>
        <taxon>Monogononta</taxon>
        <taxon>Pseudotrocha</taxon>
        <taxon>Ploima</taxon>
        <taxon>Brachionidae</taxon>
        <taxon>Brachionus</taxon>
    </lineage>
</organism>
<proteinExistence type="predicted"/>
<evidence type="ECO:0000313" key="2">
    <source>
        <dbReference type="Proteomes" id="UP000276133"/>
    </source>
</evidence>
<keyword evidence="2" id="KW-1185">Reference proteome</keyword>
<name>A0A3M7RHY4_BRAPC</name>
<protein>
    <submittedName>
        <fullName evidence="1">Uncharacterized protein</fullName>
    </submittedName>
</protein>
<reference evidence="1 2" key="1">
    <citation type="journal article" date="2018" name="Sci. Rep.">
        <title>Genomic signatures of local adaptation to the degree of environmental predictability in rotifers.</title>
        <authorList>
            <person name="Franch-Gras L."/>
            <person name="Hahn C."/>
            <person name="Garcia-Roger E.M."/>
            <person name="Carmona M.J."/>
            <person name="Serra M."/>
            <person name="Gomez A."/>
        </authorList>
    </citation>
    <scope>NUCLEOTIDE SEQUENCE [LARGE SCALE GENOMIC DNA]</scope>
    <source>
        <strain evidence="1">HYR1</strain>
    </source>
</reference>
<sequence>MCVSKVMCSSGFECVLFILEGCGGFCWLKKGKKCVFSDKILNKSMDLTLCRTIINSNWILSLRF</sequence>
<evidence type="ECO:0000313" key="1">
    <source>
        <dbReference type="EMBL" id="RNA23173.1"/>
    </source>
</evidence>